<dbReference type="EMBL" id="JACYGY010000002">
    <property type="protein sequence ID" value="MBE9466342.1"/>
    <property type="molecule type" value="Genomic_DNA"/>
</dbReference>
<name>A0ABR9WLI2_9BACT</name>
<evidence type="ECO:0000313" key="1">
    <source>
        <dbReference type="EMBL" id="MBE9466342.1"/>
    </source>
</evidence>
<protein>
    <submittedName>
        <fullName evidence="1">DUF2442 domain-containing protein</fullName>
    </submittedName>
</protein>
<organism evidence="1 2">
    <name type="scientific">Dyadobacter subterraneus</name>
    <dbReference type="NCBI Taxonomy" id="2773304"/>
    <lineage>
        <taxon>Bacteria</taxon>
        <taxon>Pseudomonadati</taxon>
        <taxon>Bacteroidota</taxon>
        <taxon>Cytophagia</taxon>
        <taxon>Cytophagales</taxon>
        <taxon>Spirosomataceae</taxon>
        <taxon>Dyadobacter</taxon>
    </lineage>
</organism>
<reference evidence="2" key="1">
    <citation type="submission" date="2023-07" db="EMBL/GenBank/DDBJ databases">
        <title>Dyadobacter sp. nov 'subterranea' isolated from contaminted grondwater.</title>
        <authorList>
            <person name="Szabo I."/>
            <person name="Al-Omari J."/>
            <person name="Szerdahelyi S.G."/>
            <person name="Rado J."/>
        </authorList>
    </citation>
    <scope>NUCLEOTIDE SEQUENCE [LARGE SCALE GENOMIC DNA]</scope>
    <source>
        <strain evidence="2">UP-52</strain>
    </source>
</reference>
<sequence length="90" mass="10564">MLYYIEKIVSIHAYTISCLFNTGEVRDVDFTDIIEKYKKINDGLISELVDEEFFKSVQLDSYGTLQWNNGVDFDPDNLYKRSKKQIVTIQ</sequence>
<keyword evidence="2" id="KW-1185">Reference proteome</keyword>
<accession>A0ABR9WLI2</accession>
<proteinExistence type="predicted"/>
<dbReference type="Gene3D" id="3.30.2020.10">
    <property type="entry name" value="NE0471-like N-terminal domain"/>
    <property type="match status" value="1"/>
</dbReference>
<dbReference type="InterPro" id="IPR018841">
    <property type="entry name" value="DUF2442"/>
</dbReference>
<evidence type="ECO:0000313" key="2">
    <source>
        <dbReference type="Proteomes" id="UP000634134"/>
    </source>
</evidence>
<dbReference type="InterPro" id="IPR036782">
    <property type="entry name" value="NE0471-like_N"/>
</dbReference>
<dbReference type="Proteomes" id="UP000634134">
    <property type="component" value="Unassembled WGS sequence"/>
</dbReference>
<comment type="caution">
    <text evidence="1">The sequence shown here is derived from an EMBL/GenBank/DDBJ whole genome shotgun (WGS) entry which is preliminary data.</text>
</comment>
<dbReference type="RefSeq" id="WP_194124571.1">
    <property type="nucleotide sequence ID" value="NZ_JACYGY010000002.1"/>
</dbReference>
<gene>
    <name evidence="1" type="ORF">IEE83_31125</name>
</gene>
<dbReference type="Pfam" id="PF10387">
    <property type="entry name" value="DUF2442"/>
    <property type="match status" value="1"/>
</dbReference>
<dbReference type="SUPFAM" id="SSF143880">
    <property type="entry name" value="NE0471 N-terminal domain-like"/>
    <property type="match status" value="1"/>
</dbReference>